<dbReference type="AlphaFoldDB" id="A0A0H5R4X7"/>
<accession>A0A0H5R4X7</accession>
<evidence type="ECO:0000313" key="1">
    <source>
        <dbReference type="EMBL" id="CRZ09240.1"/>
    </source>
</evidence>
<reference evidence="1" key="1">
    <citation type="submission" date="2015-04" db="EMBL/GenBank/DDBJ databases">
        <title>The genome sequence of the plant pathogenic Rhizarian Plasmodiophora brassicae reveals insights in its biotrophic life cycle and the origin of chitin synthesis.</title>
        <authorList>
            <person name="Schwelm A."/>
            <person name="Fogelqvist J."/>
            <person name="Knaust A."/>
            <person name="Julke S."/>
            <person name="Lilja T."/>
            <person name="Dhandapani V."/>
            <person name="Bonilla-Rosso G."/>
            <person name="Karlsson M."/>
            <person name="Shevchenko A."/>
            <person name="Choi S.R."/>
            <person name="Kim H.G."/>
            <person name="Park J.Y."/>
            <person name="Lim Y.P."/>
            <person name="Ludwig-Muller J."/>
            <person name="Dixelius C."/>
        </authorList>
    </citation>
    <scope>NUCLEOTIDE SEQUENCE</scope>
    <source>
        <tissue evidence="1">Potato root galls</tissue>
    </source>
</reference>
<dbReference type="EMBL" id="HACM01008798">
    <property type="protein sequence ID" value="CRZ09240.1"/>
    <property type="molecule type" value="Transcribed_RNA"/>
</dbReference>
<protein>
    <submittedName>
        <fullName evidence="1">Uncharacterized protein</fullName>
    </submittedName>
</protein>
<name>A0A0H5R4X7_9EUKA</name>
<organism evidence="1">
    <name type="scientific">Spongospora subterranea</name>
    <dbReference type="NCBI Taxonomy" id="70186"/>
    <lineage>
        <taxon>Eukaryota</taxon>
        <taxon>Sar</taxon>
        <taxon>Rhizaria</taxon>
        <taxon>Endomyxa</taxon>
        <taxon>Phytomyxea</taxon>
        <taxon>Plasmodiophorida</taxon>
        <taxon>Plasmodiophoridae</taxon>
        <taxon>Spongospora</taxon>
    </lineage>
</organism>
<sequence>MICGSARCDKDVGSQPGRYGSGVLVKFGKNQMEQRECDSKGDHGANRNKPDKSEIFGFLLIIPLIVIRNKDATTILHTISRFIITTNTQWDVERCMFSGNNQTSSGR</sequence>
<proteinExistence type="predicted"/>